<evidence type="ECO:0000313" key="3">
    <source>
        <dbReference type="Proteomes" id="UP000541444"/>
    </source>
</evidence>
<dbReference type="CDD" id="cd01837">
    <property type="entry name" value="SGNH_plant_lipase_like"/>
    <property type="match status" value="1"/>
</dbReference>
<dbReference type="Pfam" id="PF00657">
    <property type="entry name" value="Lipase_GDSL"/>
    <property type="match status" value="1"/>
</dbReference>
<dbReference type="Proteomes" id="UP000541444">
    <property type="component" value="Unassembled WGS sequence"/>
</dbReference>
<dbReference type="InterPro" id="IPR035669">
    <property type="entry name" value="SGNH_plant_lipase-like"/>
</dbReference>
<protein>
    <recommendedName>
        <fullName evidence="4">GDSL esterase/lipase</fullName>
    </recommendedName>
</protein>
<proteinExistence type="inferred from homology"/>
<dbReference type="SUPFAM" id="SSF52266">
    <property type="entry name" value="SGNH hydrolase"/>
    <property type="match status" value="1"/>
</dbReference>
<name>A0A7J7LBQ7_9MAGN</name>
<reference evidence="2 3" key="1">
    <citation type="journal article" date="2020" name="IScience">
        <title>Genome Sequencing of the Endangered Kingdonia uniflora (Circaeasteraceae, Ranunculales) Reveals Potential Mechanisms of Evolutionary Specialization.</title>
        <authorList>
            <person name="Sun Y."/>
            <person name="Deng T."/>
            <person name="Zhang A."/>
            <person name="Moore M.J."/>
            <person name="Landis J.B."/>
            <person name="Lin N."/>
            <person name="Zhang H."/>
            <person name="Zhang X."/>
            <person name="Huang J."/>
            <person name="Zhang X."/>
            <person name="Sun H."/>
            <person name="Wang H."/>
        </authorList>
    </citation>
    <scope>NUCLEOTIDE SEQUENCE [LARGE SCALE GENOMIC DNA]</scope>
    <source>
        <strain evidence="2">TB1705</strain>
        <tissue evidence="2">Leaf</tissue>
    </source>
</reference>
<dbReference type="EMBL" id="JACGCM010002400">
    <property type="protein sequence ID" value="KAF6140111.1"/>
    <property type="molecule type" value="Genomic_DNA"/>
</dbReference>
<accession>A0A7J7LBQ7</accession>
<dbReference type="InterPro" id="IPR001087">
    <property type="entry name" value="GDSL"/>
</dbReference>
<dbReference type="OrthoDB" id="1600564at2759"/>
<comment type="similarity">
    <text evidence="1">Belongs to the 'GDSL' lipolytic enzyme family.</text>
</comment>
<evidence type="ECO:0000313" key="2">
    <source>
        <dbReference type="EMBL" id="KAF6140111.1"/>
    </source>
</evidence>
<evidence type="ECO:0008006" key="4">
    <source>
        <dbReference type="Google" id="ProtNLM"/>
    </source>
</evidence>
<dbReference type="InterPro" id="IPR036514">
    <property type="entry name" value="SGNH_hydro_sf"/>
</dbReference>
<comment type="caution">
    <text evidence="2">The sequence shown here is derived from an EMBL/GenBank/DDBJ whole genome shotgun (WGS) entry which is preliminary data.</text>
</comment>
<dbReference type="FunFam" id="3.40.50.1110:FF:000003">
    <property type="entry name" value="GDSL esterase/lipase APG"/>
    <property type="match status" value="1"/>
</dbReference>
<organism evidence="2 3">
    <name type="scientific">Kingdonia uniflora</name>
    <dbReference type="NCBI Taxonomy" id="39325"/>
    <lineage>
        <taxon>Eukaryota</taxon>
        <taxon>Viridiplantae</taxon>
        <taxon>Streptophyta</taxon>
        <taxon>Embryophyta</taxon>
        <taxon>Tracheophyta</taxon>
        <taxon>Spermatophyta</taxon>
        <taxon>Magnoliopsida</taxon>
        <taxon>Ranunculales</taxon>
        <taxon>Circaeasteraceae</taxon>
        <taxon>Kingdonia</taxon>
    </lineage>
</organism>
<dbReference type="GO" id="GO:0016788">
    <property type="term" value="F:hydrolase activity, acting on ester bonds"/>
    <property type="evidence" value="ECO:0007669"/>
    <property type="project" value="InterPro"/>
</dbReference>
<dbReference type="Gene3D" id="3.40.50.1110">
    <property type="entry name" value="SGNH hydrolase"/>
    <property type="match status" value="1"/>
</dbReference>
<evidence type="ECO:0000256" key="1">
    <source>
        <dbReference type="ARBA" id="ARBA00008668"/>
    </source>
</evidence>
<dbReference type="GO" id="GO:0048046">
    <property type="term" value="C:apoplast"/>
    <property type="evidence" value="ECO:0007669"/>
    <property type="project" value="TreeGrafter"/>
</dbReference>
<dbReference type="PANTHER" id="PTHR45642">
    <property type="entry name" value="GDSL ESTERASE/LIPASE EXL3"/>
    <property type="match status" value="1"/>
</dbReference>
<dbReference type="AlphaFoldDB" id="A0A7J7LBQ7"/>
<sequence length="506" mass="55887">MVSTRDRLKQTKEKLVSPLKIHQKPNSKKNDDLEIGDSYDRLTTLEITVPDLTSTVRELVEQLRLTSLAKASASVKRRGYSKKNAVMEVDGDDDIAEIDSDSSDAESLKERSGIDISVSGTINDRTYNMFSSNGNVFTDVTKDPICEEERWVFLVTCLILLVFIDVGYTHNVPVEEEPITLVPALIIFGDSTVDVGNNDYIPTIFKANHPPYGRDFENHKPTGRFSNGKITTDIIGETLGFTTYPAPYLSPEASGKNLLIGANFASAGSGYYAETTLLNNAISLREQLEHFKEYQRKLTKVAGPKKAASIIKDALYTVGFGTSDFLQNYYINPLLNLVQTPEQYSAFLVAIFENFISDLYRLGARRIGVTGLPPIGCLPAVITMFGYGSDGCVSRKNSDARCFNRLMNATETKLTKKYPDLHLVVLDIYNPLLDIIHNPATNGFKETRKGCCGTGLFEFSLLCNRFSIGTCSNATDHVFWDGVHPSEATNMILADSLLTQGVSLLG</sequence>
<keyword evidence="3" id="KW-1185">Reference proteome</keyword>
<gene>
    <name evidence="2" type="ORF">GIB67_005048</name>
</gene>
<dbReference type="PANTHER" id="PTHR45642:SF35">
    <property type="entry name" value="GDSL ESTERASE_LIPASE APG"/>
    <property type="match status" value="1"/>
</dbReference>
<dbReference type="InterPro" id="IPR050592">
    <property type="entry name" value="GDSL_lipolytic_enzyme"/>
</dbReference>